<gene>
    <name evidence="2" type="ORF">PAL_GLEAN10011634</name>
</gene>
<feature type="compositionally biased region" description="Basic and acidic residues" evidence="1">
    <location>
        <begin position="30"/>
        <end position="47"/>
    </location>
</feature>
<reference evidence="3" key="1">
    <citation type="journal article" date="2013" name="Science">
        <title>Comparative analysis of bat genomes provides insight into the evolution of flight and immunity.</title>
        <authorList>
            <person name="Zhang G."/>
            <person name="Cowled C."/>
            <person name="Shi Z."/>
            <person name="Huang Z."/>
            <person name="Bishop-Lilly K.A."/>
            <person name="Fang X."/>
            <person name="Wynne J.W."/>
            <person name="Xiong Z."/>
            <person name="Baker M.L."/>
            <person name="Zhao W."/>
            <person name="Tachedjian M."/>
            <person name="Zhu Y."/>
            <person name="Zhou P."/>
            <person name="Jiang X."/>
            <person name="Ng J."/>
            <person name="Yang L."/>
            <person name="Wu L."/>
            <person name="Xiao J."/>
            <person name="Feng Y."/>
            <person name="Chen Y."/>
            <person name="Sun X."/>
            <person name="Zhang Y."/>
            <person name="Marsh G.A."/>
            <person name="Crameri G."/>
            <person name="Broder C.C."/>
            <person name="Frey K.G."/>
            <person name="Wang L.F."/>
            <person name="Wang J."/>
        </authorList>
    </citation>
    <scope>NUCLEOTIDE SEQUENCE [LARGE SCALE GENOMIC DNA]</scope>
</reference>
<sequence length="123" mass="13836">MTNTPSQVLDSGKDLKVLLEETAPLGATRESLRSHLKQEVYPEEHTLKGSRSSQQRPREQSKDWFPPEVARNCPLKRRLQDQETGVVLWTAEIQAGFPVHGPNVISGLDQRKHTGPQIFTPAE</sequence>
<protein>
    <submittedName>
        <fullName evidence="2">Uncharacterized protein</fullName>
    </submittedName>
</protein>
<feature type="region of interest" description="Disordered" evidence="1">
    <location>
        <begin position="28"/>
        <end position="67"/>
    </location>
</feature>
<evidence type="ECO:0000256" key="1">
    <source>
        <dbReference type="SAM" id="MobiDB-lite"/>
    </source>
</evidence>
<accession>L5KJM2</accession>
<dbReference type="Proteomes" id="UP000010552">
    <property type="component" value="Unassembled WGS sequence"/>
</dbReference>
<dbReference type="EMBL" id="KB030715">
    <property type="protein sequence ID" value="ELK10733.1"/>
    <property type="molecule type" value="Genomic_DNA"/>
</dbReference>
<keyword evidence="3" id="KW-1185">Reference proteome</keyword>
<name>L5KJM2_PTEAL</name>
<evidence type="ECO:0000313" key="2">
    <source>
        <dbReference type="EMBL" id="ELK10733.1"/>
    </source>
</evidence>
<dbReference type="InParanoid" id="L5KJM2"/>
<evidence type="ECO:0000313" key="3">
    <source>
        <dbReference type="Proteomes" id="UP000010552"/>
    </source>
</evidence>
<proteinExistence type="predicted"/>
<organism evidence="2 3">
    <name type="scientific">Pteropus alecto</name>
    <name type="common">Black flying fox</name>
    <dbReference type="NCBI Taxonomy" id="9402"/>
    <lineage>
        <taxon>Eukaryota</taxon>
        <taxon>Metazoa</taxon>
        <taxon>Chordata</taxon>
        <taxon>Craniata</taxon>
        <taxon>Vertebrata</taxon>
        <taxon>Euteleostomi</taxon>
        <taxon>Mammalia</taxon>
        <taxon>Eutheria</taxon>
        <taxon>Laurasiatheria</taxon>
        <taxon>Chiroptera</taxon>
        <taxon>Yinpterochiroptera</taxon>
        <taxon>Pteropodoidea</taxon>
        <taxon>Pteropodidae</taxon>
        <taxon>Pteropodinae</taxon>
        <taxon>Pteropus</taxon>
    </lineage>
</organism>
<dbReference type="AlphaFoldDB" id="L5KJM2"/>